<keyword evidence="3" id="KW-1185">Reference proteome</keyword>
<sequence length="1283" mass="140100">MLRFSPIFGSHTPVAPMRYLFLAFFCFVPLFAVPPKVQILSPASDFSWALGVPITFLVTADQTNLTYNWTLSNGETLTGENPSYTPTEAGPLTFTLTATNSAGEVSQPDDRIIFVYVPDRFFVSPVIESIQLSANAVIDGQTLFAEATVTDADSDPPFAYHWFWLENGVAQRSNETVAAITPNLSQDFAVPVTLTLVVVDTEGNPSFSPGFSSFQVLPQGSNLPPRATILEPSEENIRVLKGSEVTFRAEASDPEGDTPISLTWHFPDLTSSTDNPARYQFNEAGTFAVRLEAVDARGNQDPARNTVIVEVLDESGDEVRTGTIFQPLFSTRIATGESLILNGVPSGTASQQGKWRITNALTGEVIGQLDGDRPGRFPINQTGLYEVFYFFEEFGRESAKTVGNVRWVAVHDRDTNASPKLNYVGDFQRLVKNGEPIEVSVTVEDENPETLTFYWILDGILQAPTRQPTFQTTFNLEPDVFHQGISERRIEVTAVDAQGKVTDVPLLYDIRVYPDRIPPRLSANNLTTGSTLYVPVGESLELDPQIDNPDNLELTYSWRASYSDAITELILDSDQRVPPPTTFSRFGLADIQFNAVTPDQSQRAAVAWSLWVQTYRPDHPPTTTITKPRTETLTIEPNHPLTFEGFTTEPNFISGNPNTNFQRIKNQMRWVITLDGSAYASYQQNEPLTVTFTEQGTYQVTLQTTNSLGLNASEPDTVTIQVVPPRPDESFEPNDVREQASALDLGHYSGISLGPEDSGDWYRFNLPTDRATLDMELDLRNSEDGLEVEIYRGDTLIHRDSLAAGAKHPFSFHGGQAGEYFLFVGQPPGKTLKRMLSFGFTVSVSQPRLTFAYPKTDEIDQTTLSLVNPSNAAARVTLAAHGNNGQNLAEHVFEIPANGVLENAVDLLFPDAQTLDIGWVQVLSDQKIEGLAITLGRDRETAVAETGVTGTLDSLILPHIAQETGQWFTQAAVVNGSGETLDTAFHASAGRFTVDGLAGKHQSRLLDFETFFGGSLPPSGSEWGRFVEQQANAALTGVELFGTKTGSPRICALNLSSNRTKNPNFVFQGNDIYFPHVAEDTNSFWTGIAFVNDADFTTQVLLTAYDRSGAILSQQPITMAANGKEVGLAPSFFPDLAAGTKISWIRLQTEGNVHGYALFGDNDGDNTQLAGFPAATGGARELMFPKVDFVPGETFTGLAVVNLSNQNTATLTYEAFGADGTLLGTSERNIGPLQKDVALVERLFGGTLPAGTSWVRLVSTEPLAGFQLMGRLDGKYLAATLAQ</sequence>
<dbReference type="Pfam" id="PF18911">
    <property type="entry name" value="PKD_4"/>
    <property type="match status" value="1"/>
</dbReference>
<dbReference type="InterPro" id="IPR035986">
    <property type="entry name" value="PKD_dom_sf"/>
</dbReference>
<dbReference type="InterPro" id="IPR000601">
    <property type="entry name" value="PKD_dom"/>
</dbReference>
<dbReference type="CDD" id="cd00146">
    <property type="entry name" value="PKD"/>
    <property type="match status" value="2"/>
</dbReference>
<dbReference type="SMART" id="SM00089">
    <property type="entry name" value="PKD"/>
    <property type="match status" value="3"/>
</dbReference>
<organism evidence="2 3">
    <name type="scientific">Acanthopleuribacter pedis</name>
    <dbReference type="NCBI Taxonomy" id="442870"/>
    <lineage>
        <taxon>Bacteria</taxon>
        <taxon>Pseudomonadati</taxon>
        <taxon>Acidobacteriota</taxon>
        <taxon>Holophagae</taxon>
        <taxon>Acanthopleuribacterales</taxon>
        <taxon>Acanthopleuribacteraceae</taxon>
        <taxon>Acanthopleuribacter</taxon>
    </lineage>
</organism>
<dbReference type="SUPFAM" id="SSF49299">
    <property type="entry name" value="PKD domain"/>
    <property type="match status" value="3"/>
</dbReference>
<dbReference type="Proteomes" id="UP000664417">
    <property type="component" value="Unassembled WGS sequence"/>
</dbReference>
<accession>A0A8J7QI98</accession>
<evidence type="ECO:0000259" key="1">
    <source>
        <dbReference type="PROSITE" id="PS50093"/>
    </source>
</evidence>
<comment type="caution">
    <text evidence="2">The sequence shown here is derived from an EMBL/GenBank/DDBJ whole genome shotgun (WGS) entry which is preliminary data.</text>
</comment>
<dbReference type="EMBL" id="JAFREP010000007">
    <property type="protein sequence ID" value="MBO1318743.1"/>
    <property type="molecule type" value="Genomic_DNA"/>
</dbReference>
<dbReference type="InterPro" id="IPR022409">
    <property type="entry name" value="PKD/Chitinase_dom"/>
</dbReference>
<dbReference type="InterPro" id="IPR013783">
    <property type="entry name" value="Ig-like_fold"/>
</dbReference>
<feature type="domain" description="PKD" evidence="1">
    <location>
        <begin position="37"/>
        <end position="106"/>
    </location>
</feature>
<dbReference type="Gene3D" id="2.60.120.380">
    <property type="match status" value="1"/>
</dbReference>
<evidence type="ECO:0000313" key="2">
    <source>
        <dbReference type="EMBL" id="MBO1318743.1"/>
    </source>
</evidence>
<dbReference type="Gene3D" id="2.60.40.10">
    <property type="entry name" value="Immunoglobulins"/>
    <property type="match status" value="2"/>
</dbReference>
<gene>
    <name evidence="2" type="ORF">J3U88_09745</name>
</gene>
<dbReference type="PROSITE" id="PS50093">
    <property type="entry name" value="PKD"/>
    <property type="match status" value="2"/>
</dbReference>
<proteinExistence type="predicted"/>
<dbReference type="Pfam" id="PF00801">
    <property type="entry name" value="PKD"/>
    <property type="match status" value="1"/>
</dbReference>
<dbReference type="RefSeq" id="WP_207858427.1">
    <property type="nucleotide sequence ID" value="NZ_JAFREP010000007.1"/>
</dbReference>
<feature type="domain" description="PKD" evidence="1">
    <location>
        <begin position="258"/>
        <end position="311"/>
    </location>
</feature>
<name>A0A8J7QI98_9BACT</name>
<evidence type="ECO:0000313" key="3">
    <source>
        <dbReference type="Proteomes" id="UP000664417"/>
    </source>
</evidence>
<reference evidence="2" key="1">
    <citation type="submission" date="2021-03" db="EMBL/GenBank/DDBJ databases">
        <authorList>
            <person name="Wang G."/>
        </authorList>
    </citation>
    <scope>NUCLEOTIDE SEQUENCE</scope>
    <source>
        <strain evidence="2">KCTC 12899</strain>
    </source>
</reference>
<protein>
    <submittedName>
        <fullName evidence="2">PKD domain-containing protein</fullName>
    </submittedName>
</protein>